<keyword evidence="13" id="KW-0732">Signal</keyword>
<dbReference type="PROSITE" id="PS50885">
    <property type="entry name" value="HAMP"/>
    <property type="match status" value="1"/>
</dbReference>
<keyword evidence="5" id="KW-0808">Transferase</keyword>
<keyword evidence="8" id="KW-0067">ATP-binding</keyword>
<dbReference type="Gene3D" id="6.10.340.10">
    <property type="match status" value="1"/>
</dbReference>
<dbReference type="InterPro" id="IPR001789">
    <property type="entry name" value="Sig_transdc_resp-reg_receiver"/>
</dbReference>
<dbReference type="PANTHER" id="PTHR43047:SF64">
    <property type="entry name" value="HISTIDINE KINASE CONTAINING CHEY-HOMOLOGOUS RECEIVER DOMAIN AND PAS DOMAIN-RELATED"/>
    <property type="match status" value="1"/>
</dbReference>
<dbReference type="Pfam" id="PF00072">
    <property type="entry name" value="Response_reg"/>
    <property type="match status" value="1"/>
</dbReference>
<dbReference type="Gene3D" id="1.10.287.130">
    <property type="match status" value="1"/>
</dbReference>
<dbReference type="SUPFAM" id="SSF47384">
    <property type="entry name" value="Homodimeric domain of signal transducing histidine kinase"/>
    <property type="match status" value="1"/>
</dbReference>
<dbReference type="FunFam" id="3.30.565.10:FF:000010">
    <property type="entry name" value="Sensor histidine kinase RcsC"/>
    <property type="match status" value="1"/>
</dbReference>
<keyword evidence="18" id="KW-1185">Reference proteome</keyword>
<dbReference type="GO" id="GO:0000155">
    <property type="term" value="F:phosphorelay sensor kinase activity"/>
    <property type="evidence" value="ECO:0007669"/>
    <property type="project" value="InterPro"/>
</dbReference>
<dbReference type="InterPro" id="IPR003594">
    <property type="entry name" value="HATPase_dom"/>
</dbReference>
<feature type="domain" description="Histidine kinase" evidence="14">
    <location>
        <begin position="285"/>
        <end position="505"/>
    </location>
</feature>
<dbReference type="InterPro" id="IPR011006">
    <property type="entry name" value="CheY-like_superfamily"/>
</dbReference>
<evidence type="ECO:0000256" key="13">
    <source>
        <dbReference type="SAM" id="SignalP"/>
    </source>
</evidence>
<dbReference type="SMART" id="SM00448">
    <property type="entry name" value="REC"/>
    <property type="match status" value="1"/>
</dbReference>
<evidence type="ECO:0000313" key="17">
    <source>
        <dbReference type="EMBL" id="SFK59710.1"/>
    </source>
</evidence>
<evidence type="ECO:0000256" key="8">
    <source>
        <dbReference type="ARBA" id="ARBA00022840"/>
    </source>
</evidence>
<dbReference type="RefSeq" id="WP_092960164.1">
    <property type="nucleotide sequence ID" value="NZ_FOSQ01000004.1"/>
</dbReference>
<reference evidence="17 18" key="1">
    <citation type="submission" date="2016-10" db="EMBL/GenBank/DDBJ databases">
        <authorList>
            <person name="de Groot N.N."/>
        </authorList>
    </citation>
    <scope>NUCLEOTIDE SEQUENCE [LARGE SCALE GENOMIC DNA]</scope>
    <source>
        <strain evidence="17 18">DSM 19981</strain>
    </source>
</reference>
<dbReference type="InterPro" id="IPR003660">
    <property type="entry name" value="HAMP_dom"/>
</dbReference>
<comment type="catalytic activity">
    <reaction evidence="1">
        <text>ATP + protein L-histidine = ADP + protein N-phospho-L-histidine.</text>
        <dbReference type="EC" id="2.7.13.3"/>
    </reaction>
</comment>
<evidence type="ECO:0000313" key="18">
    <source>
        <dbReference type="Proteomes" id="UP000199473"/>
    </source>
</evidence>
<dbReference type="PANTHER" id="PTHR43047">
    <property type="entry name" value="TWO-COMPONENT HISTIDINE PROTEIN KINASE"/>
    <property type="match status" value="1"/>
</dbReference>
<evidence type="ECO:0000256" key="4">
    <source>
        <dbReference type="ARBA" id="ARBA00022553"/>
    </source>
</evidence>
<dbReference type="Proteomes" id="UP000199473">
    <property type="component" value="Unassembled WGS sequence"/>
</dbReference>
<dbReference type="InterPro" id="IPR005467">
    <property type="entry name" value="His_kinase_dom"/>
</dbReference>
<dbReference type="InterPro" id="IPR036890">
    <property type="entry name" value="HATPase_C_sf"/>
</dbReference>
<protein>
    <recommendedName>
        <fullName evidence="11">Sensory/regulatory protein RpfC</fullName>
        <ecNumber evidence="3">2.7.13.3</ecNumber>
    </recommendedName>
</protein>
<evidence type="ECO:0000256" key="5">
    <source>
        <dbReference type="ARBA" id="ARBA00022679"/>
    </source>
</evidence>
<comment type="subunit">
    <text evidence="10">At low DSF concentrations, interacts with RpfF.</text>
</comment>
<feature type="domain" description="HAMP" evidence="16">
    <location>
        <begin position="180"/>
        <end position="242"/>
    </location>
</feature>
<evidence type="ECO:0000256" key="9">
    <source>
        <dbReference type="ARBA" id="ARBA00023012"/>
    </source>
</evidence>
<dbReference type="Gene3D" id="3.30.565.10">
    <property type="entry name" value="Histidine kinase-like ATPase, C-terminal domain"/>
    <property type="match status" value="1"/>
</dbReference>
<evidence type="ECO:0000259" key="15">
    <source>
        <dbReference type="PROSITE" id="PS50110"/>
    </source>
</evidence>
<evidence type="ECO:0000256" key="6">
    <source>
        <dbReference type="ARBA" id="ARBA00022741"/>
    </source>
</evidence>
<evidence type="ECO:0000256" key="11">
    <source>
        <dbReference type="ARBA" id="ARBA00068150"/>
    </source>
</evidence>
<dbReference type="SMART" id="SM00387">
    <property type="entry name" value="HATPase_c"/>
    <property type="match status" value="1"/>
</dbReference>
<dbReference type="PROSITE" id="PS50110">
    <property type="entry name" value="RESPONSE_REGULATORY"/>
    <property type="match status" value="1"/>
</dbReference>
<accession>A0A1I4ATZ9</accession>
<keyword evidence="6" id="KW-0547">Nucleotide-binding</keyword>
<dbReference type="EMBL" id="FOSQ01000004">
    <property type="protein sequence ID" value="SFK59710.1"/>
    <property type="molecule type" value="Genomic_DNA"/>
</dbReference>
<evidence type="ECO:0000256" key="1">
    <source>
        <dbReference type="ARBA" id="ARBA00000085"/>
    </source>
</evidence>
<organism evidence="17 18">
    <name type="scientific">Falsiroseomonas stagni DSM 19981</name>
    <dbReference type="NCBI Taxonomy" id="1123062"/>
    <lineage>
        <taxon>Bacteria</taxon>
        <taxon>Pseudomonadati</taxon>
        <taxon>Pseudomonadota</taxon>
        <taxon>Alphaproteobacteria</taxon>
        <taxon>Acetobacterales</taxon>
        <taxon>Roseomonadaceae</taxon>
        <taxon>Falsiroseomonas</taxon>
    </lineage>
</organism>
<keyword evidence="4 12" id="KW-0597">Phosphoprotein</keyword>
<dbReference type="CDD" id="cd00082">
    <property type="entry name" value="HisKA"/>
    <property type="match status" value="1"/>
</dbReference>
<evidence type="ECO:0000259" key="16">
    <source>
        <dbReference type="PROSITE" id="PS50885"/>
    </source>
</evidence>
<dbReference type="EC" id="2.7.13.3" evidence="3"/>
<dbReference type="Pfam" id="PF00672">
    <property type="entry name" value="HAMP"/>
    <property type="match status" value="1"/>
</dbReference>
<dbReference type="OrthoDB" id="9801651at2"/>
<dbReference type="PRINTS" id="PR00344">
    <property type="entry name" value="BCTRLSENSOR"/>
</dbReference>
<dbReference type="Pfam" id="PF02518">
    <property type="entry name" value="HATPase_c"/>
    <property type="match status" value="1"/>
</dbReference>
<dbReference type="SMART" id="SM00304">
    <property type="entry name" value="HAMP"/>
    <property type="match status" value="1"/>
</dbReference>
<dbReference type="InterPro" id="IPR004358">
    <property type="entry name" value="Sig_transdc_His_kin-like_C"/>
</dbReference>
<dbReference type="CDD" id="cd17546">
    <property type="entry name" value="REC_hyHK_CKI1_RcsC-like"/>
    <property type="match status" value="1"/>
</dbReference>
<evidence type="ECO:0000256" key="3">
    <source>
        <dbReference type="ARBA" id="ARBA00012438"/>
    </source>
</evidence>
<dbReference type="InterPro" id="IPR003661">
    <property type="entry name" value="HisK_dim/P_dom"/>
</dbReference>
<dbReference type="SUPFAM" id="SSF55874">
    <property type="entry name" value="ATPase domain of HSP90 chaperone/DNA topoisomerase II/histidine kinase"/>
    <property type="match status" value="1"/>
</dbReference>
<dbReference type="CDD" id="cd16922">
    <property type="entry name" value="HATPase_EvgS-ArcB-TorS-like"/>
    <property type="match status" value="1"/>
</dbReference>
<feature type="domain" description="Response regulatory" evidence="15">
    <location>
        <begin position="518"/>
        <end position="633"/>
    </location>
</feature>
<gene>
    <name evidence="17" type="ORF">SAMN02745775_104160</name>
</gene>
<dbReference type="PROSITE" id="PS50109">
    <property type="entry name" value="HIS_KIN"/>
    <property type="match status" value="1"/>
</dbReference>
<dbReference type="CDD" id="cd06225">
    <property type="entry name" value="HAMP"/>
    <property type="match status" value="1"/>
</dbReference>
<dbReference type="SMART" id="SM00388">
    <property type="entry name" value="HisKA"/>
    <property type="match status" value="1"/>
</dbReference>
<dbReference type="InterPro" id="IPR036097">
    <property type="entry name" value="HisK_dim/P_sf"/>
</dbReference>
<feature type="signal peptide" evidence="13">
    <location>
        <begin position="1"/>
        <end position="23"/>
    </location>
</feature>
<feature type="chain" id="PRO_5011561160" description="Sensory/regulatory protein RpfC" evidence="13">
    <location>
        <begin position="24"/>
        <end position="639"/>
    </location>
</feature>
<dbReference type="FunFam" id="1.10.287.130:FF:000002">
    <property type="entry name" value="Two-component osmosensing histidine kinase"/>
    <property type="match status" value="1"/>
</dbReference>
<dbReference type="STRING" id="1123062.SAMN02745775_104160"/>
<evidence type="ECO:0000256" key="2">
    <source>
        <dbReference type="ARBA" id="ARBA00004370"/>
    </source>
</evidence>
<name>A0A1I4ATZ9_9PROT</name>
<dbReference type="Gene3D" id="3.40.50.2300">
    <property type="match status" value="1"/>
</dbReference>
<feature type="modified residue" description="4-aspartylphosphate" evidence="12">
    <location>
        <position position="567"/>
    </location>
</feature>
<dbReference type="AlphaFoldDB" id="A0A1I4ATZ9"/>
<dbReference type="Pfam" id="PF00512">
    <property type="entry name" value="HisKA"/>
    <property type="match status" value="1"/>
</dbReference>
<keyword evidence="7 17" id="KW-0418">Kinase</keyword>
<sequence>MLRSIPFRLKLFTLAACALVALAAALTMIQDRLVLRVLEAQFESRAVAARPILQAALAAPLAERDFATIQAIITESVNAGSFAHMVLLDAGGQPVAAAGWDVARDGTPRHQARPLAMPDGDTRMVYETAVTMAGQQLGTVHFGMSLAPIEAAHAALVTGGVVAAILCVALMVPVVELGSRWLFRPLRRLEAAAAAIRAGDYDTPLNPHALRAHPAREGAGDEIARLGSTFIAMATAMRERLEALSASEARQRALLEEARLREVLLRNAKEQAEVATRAKSEFLANMSHEVRTPLNGILGMAQILSTSELNEADREAVQVILDSGNLLLGIINDILDISRLESGRVKIDAAPVETVPMLSQPLSALAAAALRKGVGWTVEMAPDLPRQMLADRMRVAQVLVNLAGNAVKFTEQGEIRIRARWIPLPAGGRLRVEVADTGIGIPRESWPQLFERFAQAEMSTTRRYGGSGLGLAISRQLVELMGGRIGFDSQPGLGSTFWFELPLGLPAQARMEASGGRRVLVVETLPSHRTAAGALLRQLDHAVTAVGDGEAAAAALRDHPFDVVMLDLDAPDGWEMASRLRGITARRAAVPIIGTSEQPDPALRERCGAAGLAGLLAKPMRLRDLHPAIQSAVAEATAR</sequence>
<dbReference type="GO" id="GO:0005524">
    <property type="term" value="F:ATP binding"/>
    <property type="evidence" value="ECO:0007669"/>
    <property type="project" value="UniProtKB-KW"/>
</dbReference>
<keyword evidence="9" id="KW-0902">Two-component regulatory system</keyword>
<dbReference type="SUPFAM" id="SSF52172">
    <property type="entry name" value="CheY-like"/>
    <property type="match status" value="1"/>
</dbReference>
<evidence type="ECO:0000256" key="7">
    <source>
        <dbReference type="ARBA" id="ARBA00022777"/>
    </source>
</evidence>
<dbReference type="GO" id="GO:0016020">
    <property type="term" value="C:membrane"/>
    <property type="evidence" value="ECO:0007669"/>
    <property type="project" value="UniProtKB-SubCell"/>
</dbReference>
<evidence type="ECO:0000256" key="10">
    <source>
        <dbReference type="ARBA" id="ARBA00064003"/>
    </source>
</evidence>
<evidence type="ECO:0000256" key="12">
    <source>
        <dbReference type="PROSITE-ProRule" id="PRU00169"/>
    </source>
</evidence>
<evidence type="ECO:0000259" key="14">
    <source>
        <dbReference type="PROSITE" id="PS50109"/>
    </source>
</evidence>
<comment type="subcellular location">
    <subcellularLocation>
        <location evidence="2">Membrane</location>
    </subcellularLocation>
</comment>
<proteinExistence type="predicted"/>